<dbReference type="AlphaFoldDB" id="A0A371K6B9"/>
<accession>A0A371K6B9</accession>
<keyword evidence="1" id="KW-0732">Signal</keyword>
<dbReference type="Pfam" id="PF06037">
    <property type="entry name" value="DUF922"/>
    <property type="match status" value="1"/>
</dbReference>
<keyword evidence="3" id="KW-1185">Reference proteome</keyword>
<feature type="chain" id="PRO_5016794880" evidence="1">
    <location>
        <begin position="25"/>
        <end position="198"/>
    </location>
</feature>
<evidence type="ECO:0000313" key="2">
    <source>
        <dbReference type="EMBL" id="RDZ29466.1"/>
    </source>
</evidence>
<evidence type="ECO:0000256" key="1">
    <source>
        <dbReference type="SAM" id="SignalP"/>
    </source>
</evidence>
<gene>
    <name evidence="2" type="ORF">DX914_10415</name>
</gene>
<feature type="signal peptide" evidence="1">
    <location>
        <begin position="1"/>
        <end position="24"/>
    </location>
</feature>
<dbReference type="RefSeq" id="WP_115858904.1">
    <property type="nucleotide sequence ID" value="NZ_QTSU01000001.1"/>
</dbReference>
<organism evidence="2 3">
    <name type="scientific">Lysobacter silvisoli</name>
    <dbReference type="NCBI Taxonomy" id="2293254"/>
    <lineage>
        <taxon>Bacteria</taxon>
        <taxon>Pseudomonadati</taxon>
        <taxon>Pseudomonadota</taxon>
        <taxon>Gammaproteobacteria</taxon>
        <taxon>Lysobacterales</taxon>
        <taxon>Lysobacteraceae</taxon>
        <taxon>Lysobacter</taxon>
    </lineage>
</organism>
<name>A0A371K6B9_9GAMM</name>
<evidence type="ECO:0000313" key="3">
    <source>
        <dbReference type="Proteomes" id="UP000264492"/>
    </source>
</evidence>
<protein>
    <submittedName>
        <fullName evidence="2">DUF922 domain-containing protein</fullName>
    </submittedName>
</protein>
<dbReference type="Proteomes" id="UP000264492">
    <property type="component" value="Unassembled WGS sequence"/>
</dbReference>
<dbReference type="OrthoDB" id="532520at2"/>
<dbReference type="EMBL" id="QTSU01000001">
    <property type="protein sequence ID" value="RDZ29466.1"/>
    <property type="molecule type" value="Genomic_DNA"/>
</dbReference>
<sequence>MASAWRAGRTAVLLLGLTAAVAAAAPTSEIDIEERSVSYRVFGRSAPELAEQMRQYGPQHGYGSRRLAGSTQWHVTWTYRSEQRRGRCVLEHVSVSADIVTTLPEWSGARVDSKLAREWRRFMAGLRAHEAGHVRHGREAVAAVRDAMLAAPAQTDCKALRRQLDNAARAQLRRYTGLTRRYDADTDYGLSQGVQLRP</sequence>
<dbReference type="InterPro" id="IPR010321">
    <property type="entry name" value="DUF922"/>
</dbReference>
<reference evidence="2 3" key="1">
    <citation type="submission" date="2018-08" db="EMBL/GenBank/DDBJ databases">
        <title>Lysobacter sp. zong2l5, whole genome shotgun sequence.</title>
        <authorList>
            <person name="Zhang X."/>
            <person name="Feng G."/>
            <person name="Zhu H."/>
        </authorList>
    </citation>
    <scope>NUCLEOTIDE SEQUENCE [LARGE SCALE GENOMIC DNA]</scope>
    <source>
        <strain evidence="3">zong2l5</strain>
    </source>
</reference>
<comment type="caution">
    <text evidence="2">The sequence shown here is derived from an EMBL/GenBank/DDBJ whole genome shotgun (WGS) entry which is preliminary data.</text>
</comment>
<proteinExistence type="predicted"/>